<reference evidence="1" key="2">
    <citation type="journal article" date="2015" name="Fish Shellfish Immunol.">
        <title>Early steps in the European eel (Anguilla anguilla)-Vibrio vulnificus interaction in the gills: Role of the RtxA13 toxin.</title>
        <authorList>
            <person name="Callol A."/>
            <person name="Pajuelo D."/>
            <person name="Ebbesson L."/>
            <person name="Teles M."/>
            <person name="MacKenzie S."/>
            <person name="Amaro C."/>
        </authorList>
    </citation>
    <scope>NUCLEOTIDE SEQUENCE</scope>
</reference>
<name>A0A0E9URZ8_ANGAN</name>
<dbReference type="EMBL" id="GBXM01039980">
    <property type="protein sequence ID" value="JAH68597.1"/>
    <property type="molecule type" value="Transcribed_RNA"/>
</dbReference>
<accession>A0A0E9URZ8</accession>
<sequence length="16" mass="1823">MVLEKTGLLQCFLKVT</sequence>
<reference evidence="1" key="1">
    <citation type="submission" date="2014-11" db="EMBL/GenBank/DDBJ databases">
        <authorList>
            <person name="Amaro Gonzalez C."/>
        </authorList>
    </citation>
    <scope>NUCLEOTIDE SEQUENCE</scope>
</reference>
<proteinExistence type="predicted"/>
<organism evidence="1">
    <name type="scientific">Anguilla anguilla</name>
    <name type="common">European freshwater eel</name>
    <name type="synonym">Muraena anguilla</name>
    <dbReference type="NCBI Taxonomy" id="7936"/>
    <lineage>
        <taxon>Eukaryota</taxon>
        <taxon>Metazoa</taxon>
        <taxon>Chordata</taxon>
        <taxon>Craniata</taxon>
        <taxon>Vertebrata</taxon>
        <taxon>Euteleostomi</taxon>
        <taxon>Actinopterygii</taxon>
        <taxon>Neopterygii</taxon>
        <taxon>Teleostei</taxon>
        <taxon>Anguilliformes</taxon>
        <taxon>Anguillidae</taxon>
        <taxon>Anguilla</taxon>
    </lineage>
</organism>
<dbReference type="AlphaFoldDB" id="A0A0E9URZ8"/>
<protein>
    <submittedName>
        <fullName evidence="1">Uncharacterized protein</fullName>
    </submittedName>
</protein>
<evidence type="ECO:0000313" key="1">
    <source>
        <dbReference type="EMBL" id="JAH68597.1"/>
    </source>
</evidence>